<organism evidence="2 3">
    <name type="scientific">Alligator sinensis</name>
    <name type="common">Chinese alligator</name>
    <dbReference type="NCBI Taxonomy" id="38654"/>
    <lineage>
        <taxon>Eukaryota</taxon>
        <taxon>Metazoa</taxon>
        <taxon>Chordata</taxon>
        <taxon>Craniata</taxon>
        <taxon>Vertebrata</taxon>
        <taxon>Euteleostomi</taxon>
        <taxon>Archelosauria</taxon>
        <taxon>Archosauria</taxon>
        <taxon>Crocodylia</taxon>
        <taxon>Alligatoridae</taxon>
        <taxon>Alligatorinae</taxon>
        <taxon>Alligator</taxon>
    </lineage>
</organism>
<dbReference type="KEGG" id="asn:112548644"/>
<accession>A0A3Q0FTW0</accession>
<feature type="region of interest" description="Disordered" evidence="1">
    <location>
        <begin position="359"/>
        <end position="414"/>
    </location>
</feature>
<proteinExistence type="predicted"/>
<feature type="region of interest" description="Disordered" evidence="1">
    <location>
        <begin position="269"/>
        <end position="341"/>
    </location>
</feature>
<evidence type="ECO:0000313" key="2">
    <source>
        <dbReference type="Proteomes" id="UP000189705"/>
    </source>
</evidence>
<feature type="region of interest" description="Disordered" evidence="1">
    <location>
        <begin position="190"/>
        <end position="255"/>
    </location>
</feature>
<feature type="compositionally biased region" description="Low complexity" evidence="1">
    <location>
        <begin position="225"/>
        <end position="239"/>
    </location>
</feature>
<evidence type="ECO:0000313" key="4">
    <source>
        <dbReference type="RefSeq" id="XP_025050770.1"/>
    </source>
</evidence>
<feature type="compositionally biased region" description="Low complexity" evidence="1">
    <location>
        <begin position="330"/>
        <end position="339"/>
    </location>
</feature>
<dbReference type="Proteomes" id="UP000189705">
    <property type="component" value="Unplaced"/>
</dbReference>
<dbReference type="AlphaFoldDB" id="A0A3Q0FTW0"/>
<feature type="compositionally biased region" description="Polar residues" evidence="1">
    <location>
        <begin position="246"/>
        <end position="255"/>
    </location>
</feature>
<protein>
    <submittedName>
        <fullName evidence="3 4">Serine/arginine repetitive matrix protein 1-like</fullName>
    </submittedName>
</protein>
<feature type="compositionally biased region" description="Basic and acidic residues" evidence="1">
    <location>
        <begin position="297"/>
        <end position="311"/>
    </location>
</feature>
<feature type="compositionally biased region" description="Polar residues" evidence="1">
    <location>
        <begin position="141"/>
        <end position="154"/>
    </location>
</feature>
<feature type="compositionally biased region" description="Basic residues" evidence="1">
    <location>
        <begin position="387"/>
        <end position="400"/>
    </location>
</feature>
<keyword evidence="2" id="KW-1185">Reference proteome</keyword>
<feature type="compositionally biased region" description="Low complexity" evidence="1">
    <location>
        <begin position="278"/>
        <end position="290"/>
    </location>
</feature>
<evidence type="ECO:0000256" key="1">
    <source>
        <dbReference type="SAM" id="MobiDB-lite"/>
    </source>
</evidence>
<feature type="compositionally biased region" description="Polar residues" evidence="1">
    <location>
        <begin position="205"/>
        <end position="218"/>
    </location>
</feature>
<evidence type="ECO:0000313" key="3">
    <source>
        <dbReference type="RefSeq" id="XP_025050769.1"/>
    </source>
</evidence>
<name>A0A3Q0FTW0_ALLSI</name>
<dbReference type="GeneID" id="112548644"/>
<dbReference type="RefSeq" id="XP_025050769.1">
    <property type="nucleotide sequence ID" value="XM_025194984.1"/>
</dbReference>
<dbReference type="RefSeq" id="XP_025050770.1">
    <property type="nucleotide sequence ID" value="XM_025194985.1"/>
</dbReference>
<feature type="region of interest" description="Disordered" evidence="1">
    <location>
        <begin position="140"/>
        <end position="166"/>
    </location>
</feature>
<reference evidence="3 4" key="1">
    <citation type="submission" date="2025-04" db="UniProtKB">
        <authorList>
            <consortium name="RefSeq"/>
        </authorList>
    </citation>
    <scope>IDENTIFICATION</scope>
</reference>
<gene>
    <name evidence="3 4" type="primary">LOC112548644</name>
</gene>
<sequence>MQGQHLPQLTGLLMAPQQLPQLPCSPARQSSGGTTPLPPRCPAELKAVPRALLPVEIQLMSAQAPVPTRAKQHAKGLADGAPLKAQPERSRAAVPTYKRVLCLEGRSQDVALVKATAAGPPDRALIQRSNREQICCLESGQPLSRQEQSETGSHTCPDPSRGNAPPALHLREAINHLTWRLAVTARAEIKAPPSSAGHVRARSRCPQTNASACPSAWSTGPPPSQAASPSAHRQAAPASDPLQKSPGPSTCWGQPGSCLQRNAPALRKCGHGANPQLRQGRGTPRTGTTRAPSLRPQPHEATELRGRREGEESSGLIRSGPQSREDARASSRPPAARRSFPWGRDEETLVVSQLSSWMGPGSLTQHSAADLGLGQGAGGSKEAWSKSCRRQLTKNGKRPAPRCQAPQPRPFITR</sequence>